<dbReference type="HOGENOM" id="CLU_452685_0_0_1"/>
<feature type="domain" description="C3H1-type" evidence="6">
    <location>
        <begin position="378"/>
        <end position="406"/>
    </location>
</feature>
<feature type="compositionally biased region" description="Basic residues" evidence="5">
    <location>
        <begin position="159"/>
        <end position="177"/>
    </location>
</feature>
<evidence type="ECO:0000313" key="7">
    <source>
        <dbReference type="EMBL" id="KDN45478.1"/>
    </source>
</evidence>
<evidence type="ECO:0000313" key="8">
    <source>
        <dbReference type="Proteomes" id="UP000027361"/>
    </source>
</evidence>
<dbReference type="RefSeq" id="XP_013243211.1">
    <property type="nucleotide sequence ID" value="XM_013387757.1"/>
</dbReference>
<dbReference type="Proteomes" id="UP000027361">
    <property type="component" value="Unassembled WGS sequence"/>
</dbReference>
<evidence type="ECO:0000256" key="5">
    <source>
        <dbReference type="SAM" id="MobiDB-lite"/>
    </source>
</evidence>
<keyword evidence="8" id="KW-1185">Reference proteome</keyword>
<dbReference type="SMART" id="SM00356">
    <property type="entry name" value="ZnF_C3H1"/>
    <property type="match status" value="4"/>
</dbReference>
<dbReference type="OrthoDB" id="410307at2759"/>
<evidence type="ECO:0000256" key="3">
    <source>
        <dbReference type="ARBA" id="ARBA00022833"/>
    </source>
</evidence>
<feature type="region of interest" description="Disordered" evidence="5">
    <location>
        <begin position="159"/>
        <end position="178"/>
    </location>
</feature>
<dbReference type="GO" id="GO:0008270">
    <property type="term" value="F:zinc ion binding"/>
    <property type="evidence" value="ECO:0007669"/>
    <property type="project" value="UniProtKB-KW"/>
</dbReference>
<feature type="zinc finger region" description="C3H1-type" evidence="4">
    <location>
        <begin position="378"/>
        <end position="406"/>
    </location>
</feature>
<dbReference type="GO" id="GO:0005634">
    <property type="term" value="C:nucleus"/>
    <property type="evidence" value="ECO:0007669"/>
    <property type="project" value="TreeGrafter"/>
</dbReference>
<feature type="zinc finger region" description="C3H1-type" evidence="4">
    <location>
        <begin position="292"/>
        <end position="320"/>
    </location>
</feature>
<feature type="compositionally biased region" description="Acidic residues" evidence="5">
    <location>
        <begin position="584"/>
        <end position="599"/>
    </location>
</feature>
<dbReference type="EMBL" id="JMSN01000042">
    <property type="protein sequence ID" value="KDN45478.1"/>
    <property type="molecule type" value="Genomic_DNA"/>
</dbReference>
<feature type="domain" description="C3H1-type" evidence="6">
    <location>
        <begin position="349"/>
        <end position="376"/>
    </location>
</feature>
<gene>
    <name evidence="7" type="ORF">K437DRAFT_294569</name>
</gene>
<evidence type="ECO:0000259" key="6">
    <source>
        <dbReference type="PROSITE" id="PS50103"/>
    </source>
</evidence>
<dbReference type="GeneID" id="25267219"/>
<reference evidence="7 8" key="1">
    <citation type="submission" date="2014-05" db="EMBL/GenBank/DDBJ databases">
        <title>Draft genome sequence of a rare smut relative, Tilletiaria anomala UBC 951.</title>
        <authorList>
            <consortium name="DOE Joint Genome Institute"/>
            <person name="Toome M."/>
            <person name="Kuo A."/>
            <person name="Henrissat B."/>
            <person name="Lipzen A."/>
            <person name="Tritt A."/>
            <person name="Yoshinaga Y."/>
            <person name="Zane M."/>
            <person name="Barry K."/>
            <person name="Grigoriev I.V."/>
            <person name="Spatafora J.W."/>
            <person name="Aimea M.C."/>
        </authorList>
    </citation>
    <scope>NUCLEOTIDE SEQUENCE [LARGE SCALE GENOMIC DNA]</scope>
    <source>
        <strain evidence="7 8">UBC 951</strain>
    </source>
</reference>
<dbReference type="InterPro" id="IPR036855">
    <property type="entry name" value="Znf_CCCH_sf"/>
</dbReference>
<keyword evidence="2 4" id="KW-0863">Zinc-finger</keyword>
<dbReference type="STRING" id="1037660.A0A066VYX2"/>
<keyword evidence="1 4" id="KW-0479">Metal-binding</keyword>
<feature type="zinc finger region" description="C3H1-type" evidence="4">
    <location>
        <begin position="349"/>
        <end position="376"/>
    </location>
</feature>
<dbReference type="InterPro" id="IPR000571">
    <property type="entry name" value="Znf_CCCH"/>
</dbReference>
<keyword evidence="3 4" id="KW-0862">Zinc</keyword>
<dbReference type="PROSITE" id="PS50103">
    <property type="entry name" value="ZF_C3H1"/>
    <property type="match status" value="3"/>
</dbReference>
<accession>A0A066VYX2</accession>
<evidence type="ECO:0000256" key="1">
    <source>
        <dbReference type="ARBA" id="ARBA00022723"/>
    </source>
</evidence>
<dbReference type="Gene3D" id="2.30.30.1190">
    <property type="match status" value="1"/>
</dbReference>
<feature type="region of interest" description="Disordered" evidence="5">
    <location>
        <begin position="518"/>
        <end position="610"/>
    </location>
</feature>
<dbReference type="PANTHER" id="PTHR46156:SF1">
    <property type="entry name" value="ZINC FINGER CCCH DOMAIN-CONTAINING PROTEIN 3"/>
    <property type="match status" value="1"/>
</dbReference>
<comment type="caution">
    <text evidence="7">The sequence shown here is derived from an EMBL/GenBank/DDBJ whole genome shotgun (WGS) entry which is preliminary data.</text>
</comment>
<feature type="domain" description="C3H1-type" evidence="6">
    <location>
        <begin position="292"/>
        <end position="320"/>
    </location>
</feature>
<proteinExistence type="predicted"/>
<dbReference type="SUPFAM" id="SSF90229">
    <property type="entry name" value="CCCH zinc finger"/>
    <property type="match status" value="2"/>
</dbReference>
<feature type="compositionally biased region" description="Acidic residues" evidence="5">
    <location>
        <begin position="528"/>
        <end position="576"/>
    </location>
</feature>
<dbReference type="AlphaFoldDB" id="A0A066VYX2"/>
<dbReference type="InParanoid" id="A0A066VYX2"/>
<name>A0A066VYX2_TILAU</name>
<dbReference type="Gene3D" id="4.10.1000.10">
    <property type="entry name" value="Zinc finger, CCCH-type"/>
    <property type="match status" value="2"/>
</dbReference>
<evidence type="ECO:0000256" key="2">
    <source>
        <dbReference type="ARBA" id="ARBA00022771"/>
    </source>
</evidence>
<feature type="compositionally biased region" description="Low complexity" evidence="5">
    <location>
        <begin position="31"/>
        <end position="45"/>
    </location>
</feature>
<organism evidence="7 8">
    <name type="scientific">Tilletiaria anomala (strain ATCC 24038 / CBS 436.72 / UBC 951)</name>
    <dbReference type="NCBI Taxonomy" id="1037660"/>
    <lineage>
        <taxon>Eukaryota</taxon>
        <taxon>Fungi</taxon>
        <taxon>Dikarya</taxon>
        <taxon>Basidiomycota</taxon>
        <taxon>Ustilaginomycotina</taxon>
        <taxon>Exobasidiomycetes</taxon>
        <taxon>Georgefischeriales</taxon>
        <taxon>Tilletiariaceae</taxon>
        <taxon>Tilletiaria</taxon>
    </lineage>
</organism>
<dbReference type="PANTHER" id="PTHR46156">
    <property type="entry name" value="CCCH ZINGC FINGER"/>
    <property type="match status" value="1"/>
</dbReference>
<dbReference type="OMA" id="CKRFTST"/>
<sequence>MSNDAALLAEIARLSGVIDQRRNTSGQADFASGSRASYRGRGGAAPYRGTNGLRGAYYAAGRGRGGGTGPLPSRHRTLVLNRPADSTVSETTQSKKVSPADLEEGEIDPAGALAAPAQWVKRKTTHNMSLVRGETFEKTEPARLASIAAAQEAKAAAKAARRPALRTKTGVKKRQPAVRRGDKMGEIIIDGVIFQFDETGEKMIKKGPVTQADYVDKEPAAGPSMSTPLNASVDGQKFVRTKNGNLISAEILAQRKANSKKAKLAAMGRSIGDMQKARYASRPSKGKSTAFDRPKGLCSFFNKTGTCKRGLSCQFKHDPEKVAICPGALTAKGCMKPPGTCLLSHNPLSNRVPHCTHYLAGDCRFGVDCFYEHSEKVKPNSAFCSDFSTLGWCARGKECDQRHTWECPEFAEKGSCSRPGCKLAHVIRASTAMANAAQHIEGTISGTSGADAEAAADDDALFMRDDAAATAGDSGMDTDAGSFRKRKHAGDVDGGSDGGESQVLSFVPKTKKSKAFTRQQDFIGFGDDGLDDGMDDGEDSDEDDEHGDEEEDGDHAESVASEDERTDFDSDDDDGQQESGEGSEVNEESESESENDEELAGLTRTAVCSL</sequence>
<feature type="region of interest" description="Disordered" evidence="5">
    <location>
        <begin position="25"/>
        <end position="45"/>
    </location>
</feature>
<evidence type="ECO:0000256" key="4">
    <source>
        <dbReference type="PROSITE-ProRule" id="PRU00723"/>
    </source>
</evidence>
<dbReference type="Pfam" id="PF00642">
    <property type="entry name" value="zf-CCCH"/>
    <property type="match status" value="1"/>
</dbReference>
<protein>
    <recommendedName>
        <fullName evidence="6">C3H1-type domain-containing protein</fullName>
    </recommendedName>
</protein>
<feature type="region of interest" description="Disordered" evidence="5">
    <location>
        <begin position="470"/>
        <end position="505"/>
    </location>
</feature>